<evidence type="ECO:0000256" key="3">
    <source>
        <dbReference type="ARBA" id="ARBA00022741"/>
    </source>
</evidence>
<protein>
    <recommendedName>
        <fullName evidence="8">Protein kinase domain-containing protein</fullName>
    </recommendedName>
</protein>
<keyword evidence="10" id="KW-1185">Reference proteome</keyword>
<dbReference type="SUPFAM" id="SSF56112">
    <property type="entry name" value="Protein kinase-like (PK-like)"/>
    <property type="match status" value="1"/>
</dbReference>
<name>A0A6G0XJF5_9STRA</name>
<keyword evidence="3" id="KW-0547">Nucleotide-binding</keyword>
<feature type="compositionally biased region" description="Polar residues" evidence="7">
    <location>
        <begin position="544"/>
        <end position="554"/>
    </location>
</feature>
<keyword evidence="1" id="KW-0723">Serine/threonine-protein kinase</keyword>
<dbReference type="InterPro" id="IPR011009">
    <property type="entry name" value="Kinase-like_dom_sf"/>
</dbReference>
<gene>
    <name evidence="9" type="ORF">Ae201684_004133</name>
</gene>
<comment type="caution">
    <text evidence="9">The sequence shown here is derived from an EMBL/GenBank/DDBJ whole genome shotgun (WGS) entry which is preliminary data.</text>
</comment>
<dbReference type="InterPro" id="IPR000719">
    <property type="entry name" value="Prot_kinase_dom"/>
</dbReference>
<keyword evidence="2" id="KW-0808">Transferase</keyword>
<keyword evidence="5" id="KW-0067">ATP-binding</keyword>
<dbReference type="PROSITE" id="PS50011">
    <property type="entry name" value="PROTEIN_KINASE_DOM"/>
    <property type="match status" value="1"/>
</dbReference>
<dbReference type="InterPro" id="IPR008271">
    <property type="entry name" value="Ser/Thr_kinase_AS"/>
</dbReference>
<reference evidence="9 10" key="1">
    <citation type="submission" date="2019-07" db="EMBL/GenBank/DDBJ databases">
        <title>Genomics analysis of Aphanomyces spp. identifies a new class of oomycete effector associated with host adaptation.</title>
        <authorList>
            <person name="Gaulin E."/>
        </authorList>
    </citation>
    <scope>NUCLEOTIDE SEQUENCE [LARGE SCALE GENOMIC DNA]</scope>
    <source>
        <strain evidence="9 10">ATCC 201684</strain>
    </source>
</reference>
<evidence type="ECO:0000256" key="6">
    <source>
        <dbReference type="SAM" id="Coils"/>
    </source>
</evidence>
<dbReference type="GO" id="GO:0004674">
    <property type="term" value="F:protein serine/threonine kinase activity"/>
    <property type="evidence" value="ECO:0007669"/>
    <property type="project" value="UniProtKB-KW"/>
</dbReference>
<evidence type="ECO:0000256" key="1">
    <source>
        <dbReference type="ARBA" id="ARBA00022527"/>
    </source>
</evidence>
<evidence type="ECO:0000256" key="4">
    <source>
        <dbReference type="ARBA" id="ARBA00022777"/>
    </source>
</evidence>
<feature type="coiled-coil region" evidence="6">
    <location>
        <begin position="106"/>
        <end position="161"/>
    </location>
</feature>
<dbReference type="Gene3D" id="1.10.510.10">
    <property type="entry name" value="Transferase(Phosphotransferase) domain 1"/>
    <property type="match status" value="1"/>
</dbReference>
<keyword evidence="4" id="KW-0418">Kinase</keyword>
<proteinExistence type="predicted"/>
<dbReference type="PANTHER" id="PTHR24346:SF82">
    <property type="entry name" value="KP78A-RELATED"/>
    <property type="match status" value="1"/>
</dbReference>
<dbReference type="AlphaFoldDB" id="A0A6G0XJF5"/>
<feature type="region of interest" description="Disordered" evidence="7">
    <location>
        <begin position="525"/>
        <end position="574"/>
    </location>
</feature>
<dbReference type="PROSITE" id="PS00108">
    <property type="entry name" value="PROTEIN_KINASE_ST"/>
    <property type="match status" value="1"/>
</dbReference>
<dbReference type="GO" id="GO:0005524">
    <property type="term" value="F:ATP binding"/>
    <property type="evidence" value="ECO:0007669"/>
    <property type="project" value="UniProtKB-KW"/>
</dbReference>
<dbReference type="PANTHER" id="PTHR24346">
    <property type="entry name" value="MAP/MICROTUBULE AFFINITY-REGULATING KINASE"/>
    <property type="match status" value="1"/>
</dbReference>
<evidence type="ECO:0000259" key="8">
    <source>
        <dbReference type="PROSITE" id="PS50011"/>
    </source>
</evidence>
<feature type="domain" description="Protein kinase" evidence="8">
    <location>
        <begin position="204"/>
        <end position="494"/>
    </location>
</feature>
<dbReference type="GO" id="GO:0035556">
    <property type="term" value="P:intracellular signal transduction"/>
    <property type="evidence" value="ECO:0007669"/>
    <property type="project" value="TreeGrafter"/>
</dbReference>
<sequence length="574" mass="63470">MAATVSSCQALLLLAPSPSAIDAILTLLSTSSLQNDDLPPVELLTEPPSIPQIQASVGAKNHIIGLTKQIDLDADAFSSWIQLATPRIPQENDEESAPAAADSAVVDKYKRKLAKADKRVKALQADNQRLQEEFETMKDRHASLQIEMEQFSHDVQELQHQYTKVVEANERLLWDYLPSHDPSLKHIPPIDRVIVETVTQVGSYLFDATIGEGQYAAVYACTTTQVQPLPSSTSSPTVEALLPCLPTNLAVKAIDKSKLHDVLALVRVNGEIGALKDAKLRHASLLSLRDVVHTPKFIYLITERGGRDLFDFFGSHERIPEAMAVRISFKIVEAVKHMHSQEYCHRDLKPENILFTPETFVIKLVDFGLCAKVGAAPLTDFCGSPGFFAPEMLLQETYDGQKSDVWSVGCILLELVLGHTFFVETWMTAYQLEVLSDRQLFHKLIRSNIAALHQALNRADCLVSPKGKALLEAILCEDIQARPTIFEVAEHPWFEAQQLQQQQLQTSPSRRQASPKRIDRALVAASSSAHDVTRLKGTEGPAQVSPTRPSTATGKISLPSIKSEKTMPQPPQPR</sequence>
<dbReference type="EMBL" id="VJMJ01000052">
    <property type="protein sequence ID" value="KAF0740396.1"/>
    <property type="molecule type" value="Genomic_DNA"/>
</dbReference>
<dbReference type="Proteomes" id="UP000481153">
    <property type="component" value="Unassembled WGS sequence"/>
</dbReference>
<accession>A0A6G0XJF5</accession>
<evidence type="ECO:0000256" key="2">
    <source>
        <dbReference type="ARBA" id="ARBA00022679"/>
    </source>
</evidence>
<evidence type="ECO:0000256" key="5">
    <source>
        <dbReference type="ARBA" id="ARBA00022840"/>
    </source>
</evidence>
<dbReference type="SMART" id="SM00220">
    <property type="entry name" value="S_TKc"/>
    <property type="match status" value="1"/>
</dbReference>
<dbReference type="Pfam" id="PF00069">
    <property type="entry name" value="Pkinase"/>
    <property type="match status" value="1"/>
</dbReference>
<evidence type="ECO:0000256" key="7">
    <source>
        <dbReference type="SAM" id="MobiDB-lite"/>
    </source>
</evidence>
<organism evidence="9 10">
    <name type="scientific">Aphanomyces euteiches</name>
    <dbReference type="NCBI Taxonomy" id="100861"/>
    <lineage>
        <taxon>Eukaryota</taxon>
        <taxon>Sar</taxon>
        <taxon>Stramenopiles</taxon>
        <taxon>Oomycota</taxon>
        <taxon>Saprolegniomycetes</taxon>
        <taxon>Saprolegniales</taxon>
        <taxon>Verrucalvaceae</taxon>
        <taxon>Aphanomyces</taxon>
    </lineage>
</organism>
<dbReference type="FunFam" id="1.10.510.10:FF:000571">
    <property type="entry name" value="Maternal embryonic leucine zipper kinase"/>
    <property type="match status" value="1"/>
</dbReference>
<dbReference type="GO" id="GO:0005737">
    <property type="term" value="C:cytoplasm"/>
    <property type="evidence" value="ECO:0007669"/>
    <property type="project" value="TreeGrafter"/>
</dbReference>
<keyword evidence="6" id="KW-0175">Coiled coil</keyword>
<evidence type="ECO:0000313" key="9">
    <source>
        <dbReference type="EMBL" id="KAF0740396.1"/>
    </source>
</evidence>
<dbReference type="VEuPathDB" id="FungiDB:AeMF1_005174"/>
<evidence type="ECO:0000313" key="10">
    <source>
        <dbReference type="Proteomes" id="UP000481153"/>
    </source>
</evidence>